<dbReference type="RefSeq" id="WP_345555653.1">
    <property type="nucleotide sequence ID" value="NZ_BAABIK010000004.1"/>
</dbReference>
<accession>A0ABP9GGK5</accession>
<dbReference type="InterPro" id="IPR050559">
    <property type="entry name" value="P-Pant_transferase_sf"/>
</dbReference>
<reference evidence="5" key="1">
    <citation type="journal article" date="2019" name="Int. J. Syst. Evol. Microbiol.">
        <title>The Global Catalogue of Microorganisms (GCM) 10K type strain sequencing project: providing services to taxonomists for standard genome sequencing and annotation.</title>
        <authorList>
            <consortium name="The Broad Institute Genomics Platform"/>
            <consortium name="The Broad Institute Genome Sequencing Center for Infectious Disease"/>
            <person name="Wu L."/>
            <person name="Ma J."/>
        </authorList>
    </citation>
    <scope>NUCLEOTIDE SEQUENCE [LARGE SCALE GENOMIC DNA]</scope>
    <source>
        <strain evidence="5">JCM 18123</strain>
    </source>
</reference>
<evidence type="ECO:0000313" key="4">
    <source>
        <dbReference type="EMBL" id="GAA4931990.1"/>
    </source>
</evidence>
<dbReference type="PANTHER" id="PTHR12215:SF10">
    <property type="entry name" value="L-AMINOADIPATE-SEMIALDEHYDE DEHYDROGENASE-PHOSPHOPANTETHEINYL TRANSFERASE"/>
    <property type="match status" value="1"/>
</dbReference>
<dbReference type="PANTHER" id="PTHR12215">
    <property type="entry name" value="PHOSPHOPANTETHEINE TRANSFERASE"/>
    <property type="match status" value="1"/>
</dbReference>
<dbReference type="EMBL" id="BAABIK010000004">
    <property type="protein sequence ID" value="GAA4931990.1"/>
    <property type="molecule type" value="Genomic_DNA"/>
</dbReference>
<sequence length="247" mass="26272">MTALTCRLWWASPDDASPALLDLLDPEERERRARFRARADRDRYLVAHALARLALAREAGCEPAEVAFTLHCRSCERRPDPRPEPHGKPRPAGAAAGLEISISHSGERVLLALAHGVAVGADVEQVSADRDTDGLVDYCLSPAERGDLDRVPGDRRTEGFFGYWARKEALLKATGDGLSGGLAAVGVSGPFEPAGVLAWDSPDAPEHVRLTDLDAGPGYRAALAALTPAPLTTDTGDTAALLGAVRR</sequence>
<proteinExistence type="inferred from homology"/>
<dbReference type="Gene3D" id="3.90.470.20">
    <property type="entry name" value="4'-phosphopantetheinyl transferase domain"/>
    <property type="match status" value="2"/>
</dbReference>
<keyword evidence="2 4" id="KW-0808">Transferase</keyword>
<evidence type="ECO:0000313" key="5">
    <source>
        <dbReference type="Proteomes" id="UP001499993"/>
    </source>
</evidence>
<feature type="domain" description="4'-phosphopantetheinyl transferase" evidence="3">
    <location>
        <begin position="118"/>
        <end position="223"/>
    </location>
</feature>
<evidence type="ECO:0000256" key="1">
    <source>
        <dbReference type="ARBA" id="ARBA00010990"/>
    </source>
</evidence>
<dbReference type="InterPro" id="IPR008278">
    <property type="entry name" value="4-PPantetheinyl_Trfase_dom"/>
</dbReference>
<dbReference type="InterPro" id="IPR037143">
    <property type="entry name" value="4-PPantetheinyl_Trfase_dom_sf"/>
</dbReference>
<name>A0ABP9GGK5_9ACTN</name>
<protein>
    <submittedName>
        <fullName evidence="4">4'-phosphopantetheinyl transferase superfamily protein</fullName>
    </submittedName>
</protein>
<keyword evidence="5" id="KW-1185">Reference proteome</keyword>
<comment type="caution">
    <text evidence="4">The sequence shown here is derived from an EMBL/GenBank/DDBJ whole genome shotgun (WGS) entry which is preliminary data.</text>
</comment>
<gene>
    <name evidence="4" type="ORF">GCM10023224_10040</name>
</gene>
<evidence type="ECO:0000256" key="2">
    <source>
        <dbReference type="ARBA" id="ARBA00022679"/>
    </source>
</evidence>
<dbReference type="Proteomes" id="UP001499993">
    <property type="component" value="Unassembled WGS sequence"/>
</dbReference>
<comment type="similarity">
    <text evidence="1">Belongs to the P-Pant transferase superfamily. Gsp/Sfp/HetI/AcpT family.</text>
</comment>
<dbReference type="Pfam" id="PF01648">
    <property type="entry name" value="ACPS"/>
    <property type="match status" value="1"/>
</dbReference>
<evidence type="ECO:0000259" key="3">
    <source>
        <dbReference type="Pfam" id="PF01648"/>
    </source>
</evidence>
<organism evidence="4 5">
    <name type="scientific">Streptomonospora halophila</name>
    <dbReference type="NCBI Taxonomy" id="427369"/>
    <lineage>
        <taxon>Bacteria</taxon>
        <taxon>Bacillati</taxon>
        <taxon>Actinomycetota</taxon>
        <taxon>Actinomycetes</taxon>
        <taxon>Streptosporangiales</taxon>
        <taxon>Nocardiopsidaceae</taxon>
        <taxon>Streptomonospora</taxon>
    </lineage>
</organism>
<dbReference type="SUPFAM" id="SSF56214">
    <property type="entry name" value="4'-phosphopantetheinyl transferase"/>
    <property type="match status" value="2"/>
</dbReference>
<dbReference type="GO" id="GO:0016740">
    <property type="term" value="F:transferase activity"/>
    <property type="evidence" value="ECO:0007669"/>
    <property type="project" value="UniProtKB-KW"/>
</dbReference>